<evidence type="ECO:0008006" key="3">
    <source>
        <dbReference type="Google" id="ProtNLM"/>
    </source>
</evidence>
<dbReference type="Proteomes" id="UP000664417">
    <property type="component" value="Unassembled WGS sequence"/>
</dbReference>
<comment type="caution">
    <text evidence="1">The sequence shown here is derived from an EMBL/GenBank/DDBJ whole genome shotgun (WGS) entry which is preliminary data.</text>
</comment>
<reference evidence="1" key="1">
    <citation type="submission" date="2021-03" db="EMBL/GenBank/DDBJ databases">
        <authorList>
            <person name="Wang G."/>
        </authorList>
    </citation>
    <scope>NUCLEOTIDE SEQUENCE</scope>
    <source>
        <strain evidence="1">KCTC 12899</strain>
    </source>
</reference>
<proteinExistence type="predicted"/>
<organism evidence="1 2">
    <name type="scientific">Acanthopleuribacter pedis</name>
    <dbReference type="NCBI Taxonomy" id="442870"/>
    <lineage>
        <taxon>Bacteria</taxon>
        <taxon>Pseudomonadati</taxon>
        <taxon>Acidobacteriota</taxon>
        <taxon>Holophagae</taxon>
        <taxon>Acanthopleuribacterales</taxon>
        <taxon>Acanthopleuribacteraceae</taxon>
        <taxon>Acanthopleuribacter</taxon>
    </lineage>
</organism>
<keyword evidence="2" id="KW-1185">Reference proteome</keyword>
<dbReference type="RefSeq" id="WP_207862420.1">
    <property type="nucleotide sequence ID" value="NZ_JAFREP010000037.1"/>
</dbReference>
<dbReference type="EMBL" id="JAFREP010000037">
    <property type="protein sequence ID" value="MBO1322447.1"/>
    <property type="molecule type" value="Genomic_DNA"/>
</dbReference>
<name>A0A8J7Q877_9BACT</name>
<accession>A0A8J7Q877</accession>
<evidence type="ECO:0000313" key="1">
    <source>
        <dbReference type="EMBL" id="MBO1322447.1"/>
    </source>
</evidence>
<protein>
    <recommendedName>
        <fullName evidence="3">RNA ligase domain-containing protein</fullName>
    </recommendedName>
</protein>
<sequence length="185" mass="21054">MRKIPTLFIRDARFKVTEGPHPDCQWVLDGEGRATEKLDGTNLRLTVRAGQVVRVEKRRNPGKTQKAQGIFEPWYVDADPEAPADRYLFEAVQHTDVSAWPDGEHSAEALGPKIQGNPLALDQHRCVAFDLHAPVYAEVPRGYDGLREFLRECESLFQPGALAEGLVFHHRDGRRAKIKRKDFDW</sequence>
<dbReference type="AlphaFoldDB" id="A0A8J7Q877"/>
<gene>
    <name evidence="1" type="ORF">J3U88_28500</name>
</gene>
<evidence type="ECO:0000313" key="2">
    <source>
        <dbReference type="Proteomes" id="UP000664417"/>
    </source>
</evidence>